<reference evidence="7 8" key="1">
    <citation type="submission" date="2018-05" db="EMBL/GenBank/DDBJ databases">
        <title>Genome sequencing and assembly of the regulated plant pathogen Lachnellula willkommii and related sister species for the development of diagnostic species identification markers.</title>
        <authorList>
            <person name="Giroux E."/>
            <person name="Bilodeau G."/>
        </authorList>
    </citation>
    <scope>NUCLEOTIDE SEQUENCE [LARGE SCALE GENOMIC DNA]</scope>
    <source>
        <strain evidence="7 8">CBS 268.59</strain>
    </source>
</reference>
<dbReference type="GO" id="GO:0016705">
    <property type="term" value="F:oxidoreductase activity, acting on paired donors, with incorporation or reduction of molecular oxygen"/>
    <property type="evidence" value="ECO:0007669"/>
    <property type="project" value="InterPro"/>
</dbReference>
<protein>
    <submittedName>
        <fullName evidence="7">Pisatin demethylase</fullName>
    </submittedName>
</protein>
<dbReference type="InterPro" id="IPR017972">
    <property type="entry name" value="Cyt_P450_CS"/>
</dbReference>
<dbReference type="GO" id="GO:0020037">
    <property type="term" value="F:heme binding"/>
    <property type="evidence" value="ECO:0007669"/>
    <property type="project" value="InterPro"/>
</dbReference>
<name>A0A8T9C350_9HELO</name>
<dbReference type="PROSITE" id="PS00086">
    <property type="entry name" value="CYTOCHROME_P450"/>
    <property type="match status" value="1"/>
</dbReference>
<dbReference type="PRINTS" id="PR00463">
    <property type="entry name" value="EP450I"/>
</dbReference>
<keyword evidence="8" id="KW-1185">Reference proteome</keyword>
<keyword evidence="6" id="KW-0472">Membrane</keyword>
<dbReference type="PRINTS" id="PR00385">
    <property type="entry name" value="P450"/>
</dbReference>
<organism evidence="7 8">
    <name type="scientific">Lachnellula suecica</name>
    <dbReference type="NCBI Taxonomy" id="602035"/>
    <lineage>
        <taxon>Eukaryota</taxon>
        <taxon>Fungi</taxon>
        <taxon>Dikarya</taxon>
        <taxon>Ascomycota</taxon>
        <taxon>Pezizomycotina</taxon>
        <taxon>Leotiomycetes</taxon>
        <taxon>Helotiales</taxon>
        <taxon>Lachnaceae</taxon>
        <taxon>Lachnellula</taxon>
    </lineage>
</organism>
<evidence type="ECO:0000256" key="2">
    <source>
        <dbReference type="ARBA" id="ARBA00022723"/>
    </source>
</evidence>
<feature type="non-terminal residue" evidence="7">
    <location>
        <position position="1"/>
    </location>
</feature>
<dbReference type="CDD" id="cd11060">
    <property type="entry name" value="CYP57A1-like"/>
    <property type="match status" value="1"/>
</dbReference>
<evidence type="ECO:0000256" key="1">
    <source>
        <dbReference type="ARBA" id="ARBA00001971"/>
    </source>
</evidence>
<dbReference type="InterPro" id="IPR036396">
    <property type="entry name" value="Cyt_P450_sf"/>
</dbReference>
<dbReference type="PANTHER" id="PTHR24305">
    <property type="entry name" value="CYTOCHROME P450"/>
    <property type="match status" value="1"/>
</dbReference>
<comment type="caution">
    <text evidence="7">The sequence shown here is derived from an EMBL/GenBank/DDBJ whole genome shotgun (WGS) entry which is preliminary data.</text>
</comment>
<dbReference type="Gene3D" id="1.10.630.10">
    <property type="entry name" value="Cytochrome P450"/>
    <property type="match status" value="1"/>
</dbReference>
<comment type="cofactor">
    <cofactor evidence="1 4">
        <name>heme</name>
        <dbReference type="ChEBI" id="CHEBI:30413"/>
    </cofactor>
</comment>
<evidence type="ECO:0000256" key="6">
    <source>
        <dbReference type="SAM" id="Phobius"/>
    </source>
</evidence>
<dbReference type="Proteomes" id="UP000469558">
    <property type="component" value="Unassembled WGS sequence"/>
</dbReference>
<sequence>AELALSSFALVDRALCTFLACNMLQQILDLSLGSVILILSGIYLIYLFVQYALDPLRDIPGPLLARFTRWWYFFEIYKGSFERSNIVLHKKYGPIVRVAPGEYSIDDVEAARTIYGHGNAFVKAPWYWAWMPPNPSMASLFSDMNPHRHATQRRKFSAWYSMSSLVGYEPFVNNCSSMLTHRFGEIANAGRTIDLQHYLQCYAFDVIGEITFGNRFGFLDMGEDKEGVFSAIDARGVYSTFVGIFPWIHKYLFLLLPKTGGHGYVFNYTLRQIENRKQSLKDPKNAGREGPPDIMTKVLLAHEDNPEKMTKNDLITICQSNIGAGSDTTAITLSSVFYHLMKYPQTYQKLQQEIDTAANEGRISEPVTFKEAQELPYLQAVIKEALRIHPATGLPMQRIVPPEGTTIAGRFIPGSSSVGINAWVAHQNTSIFGPDADTWRPERWLEIEDQGRGGEVEKYVFAFGMGSRTCIGKNISLLEISKLVPQMFRKFDFVLDEREELRSLNRWFVKQQNFRARIVERREKA</sequence>
<dbReference type="AlphaFoldDB" id="A0A8T9C350"/>
<feature type="binding site" description="axial binding residue" evidence="4">
    <location>
        <position position="470"/>
    </location>
    <ligand>
        <name>heme</name>
        <dbReference type="ChEBI" id="CHEBI:30413"/>
    </ligand>
    <ligandPart>
        <name>Fe</name>
        <dbReference type="ChEBI" id="CHEBI:18248"/>
    </ligandPart>
</feature>
<evidence type="ECO:0000256" key="3">
    <source>
        <dbReference type="ARBA" id="ARBA00023004"/>
    </source>
</evidence>
<dbReference type="Pfam" id="PF00067">
    <property type="entry name" value="p450"/>
    <property type="match status" value="1"/>
</dbReference>
<dbReference type="GO" id="GO:0005506">
    <property type="term" value="F:iron ion binding"/>
    <property type="evidence" value="ECO:0007669"/>
    <property type="project" value="InterPro"/>
</dbReference>
<gene>
    <name evidence="7" type="primary">PDA6-1_0</name>
    <name evidence="7" type="ORF">LSUE1_G007339</name>
</gene>
<dbReference type="OrthoDB" id="3934656at2759"/>
<keyword evidence="4 5" id="KW-0349">Heme</keyword>
<dbReference type="FunFam" id="1.10.630.10:FF:000050">
    <property type="entry name" value="Cytochrome P450 monooxygenase"/>
    <property type="match status" value="1"/>
</dbReference>
<keyword evidence="5" id="KW-0560">Oxidoreductase</keyword>
<feature type="transmembrane region" description="Helical" evidence="6">
    <location>
        <begin position="32"/>
        <end position="53"/>
    </location>
</feature>
<dbReference type="PANTHER" id="PTHR24305:SF190">
    <property type="entry name" value="P450, PUTATIVE (EUROFUNG)-RELATED"/>
    <property type="match status" value="1"/>
</dbReference>
<dbReference type="InterPro" id="IPR050121">
    <property type="entry name" value="Cytochrome_P450_monoxygenase"/>
</dbReference>
<dbReference type="InterPro" id="IPR002401">
    <property type="entry name" value="Cyt_P450_E_grp-I"/>
</dbReference>
<keyword evidence="3 4" id="KW-0408">Iron</keyword>
<dbReference type="InterPro" id="IPR001128">
    <property type="entry name" value="Cyt_P450"/>
</dbReference>
<proteinExistence type="inferred from homology"/>
<evidence type="ECO:0000256" key="5">
    <source>
        <dbReference type="RuleBase" id="RU000461"/>
    </source>
</evidence>
<keyword evidence="2 4" id="KW-0479">Metal-binding</keyword>
<dbReference type="SUPFAM" id="SSF48264">
    <property type="entry name" value="Cytochrome P450"/>
    <property type="match status" value="1"/>
</dbReference>
<comment type="similarity">
    <text evidence="5">Belongs to the cytochrome P450 family.</text>
</comment>
<dbReference type="GO" id="GO:0004497">
    <property type="term" value="F:monooxygenase activity"/>
    <property type="evidence" value="ECO:0007669"/>
    <property type="project" value="UniProtKB-KW"/>
</dbReference>
<dbReference type="EMBL" id="QGMK01000950">
    <property type="protein sequence ID" value="TVY75785.1"/>
    <property type="molecule type" value="Genomic_DNA"/>
</dbReference>
<accession>A0A8T9C350</accession>
<keyword evidence="5" id="KW-0503">Monooxygenase</keyword>
<keyword evidence="6" id="KW-1133">Transmembrane helix</keyword>
<keyword evidence="6" id="KW-0812">Transmembrane</keyword>
<evidence type="ECO:0000313" key="7">
    <source>
        <dbReference type="EMBL" id="TVY75785.1"/>
    </source>
</evidence>
<evidence type="ECO:0000313" key="8">
    <source>
        <dbReference type="Proteomes" id="UP000469558"/>
    </source>
</evidence>
<evidence type="ECO:0000256" key="4">
    <source>
        <dbReference type="PIRSR" id="PIRSR602401-1"/>
    </source>
</evidence>